<dbReference type="PANTHER" id="PTHR46358">
    <property type="entry name" value="TONSOKU-LIKE PROTEIN"/>
    <property type="match status" value="1"/>
</dbReference>
<evidence type="ECO:0000256" key="6">
    <source>
        <dbReference type="PROSITE-ProRule" id="PRU00339"/>
    </source>
</evidence>
<dbReference type="RefSeq" id="XP_031759979.1">
    <property type="nucleotide sequence ID" value="XM_031904119.1"/>
</dbReference>
<dbReference type="GO" id="GO:0043596">
    <property type="term" value="C:nuclear replication fork"/>
    <property type="evidence" value="ECO:0000318"/>
    <property type="project" value="GO_Central"/>
</dbReference>
<dbReference type="PANTHER" id="PTHR46358:SF1">
    <property type="entry name" value="TONSOKU-LIKE PROTEIN"/>
    <property type="match status" value="1"/>
</dbReference>
<dbReference type="InterPro" id="IPR011990">
    <property type="entry name" value="TPR-like_helical_dom_sf"/>
</dbReference>
<dbReference type="AGR" id="Xenbase:XB-GENE-29088271"/>
<dbReference type="SMART" id="SM00248">
    <property type="entry name" value="ANK"/>
    <property type="match status" value="3"/>
</dbReference>
<dbReference type="PROSITE" id="PS50297">
    <property type="entry name" value="ANK_REP_REGION"/>
    <property type="match status" value="3"/>
</dbReference>
<dbReference type="InterPro" id="IPR052311">
    <property type="entry name" value="MMS22L-TONSL_complex_comp"/>
</dbReference>
<dbReference type="OrthoDB" id="5806726at2759"/>
<dbReference type="Pfam" id="PF00023">
    <property type="entry name" value="Ank"/>
    <property type="match status" value="1"/>
</dbReference>
<keyword evidence="7" id="KW-1185">Reference proteome</keyword>
<dbReference type="InterPro" id="IPR019734">
    <property type="entry name" value="TPR_rpt"/>
</dbReference>
<dbReference type="AlphaFoldDB" id="A0A8J1JQ26"/>
<dbReference type="Pfam" id="PF12796">
    <property type="entry name" value="Ank_2"/>
    <property type="match status" value="1"/>
</dbReference>
<protein>
    <submittedName>
        <fullName evidence="8">Tonsoku-like protein</fullName>
    </submittedName>
</protein>
<proteinExistence type="predicted"/>
<dbReference type="Pfam" id="PF13424">
    <property type="entry name" value="TPR_12"/>
    <property type="match status" value="1"/>
</dbReference>
<accession>A0A8J1JQ26</accession>
<dbReference type="Gene3D" id="1.25.40.10">
    <property type="entry name" value="Tetratricopeptide repeat domain"/>
    <property type="match status" value="2"/>
</dbReference>
<feature type="repeat" description="ANK" evidence="5">
    <location>
        <begin position="338"/>
        <end position="370"/>
    </location>
</feature>
<dbReference type="PROSITE" id="PS50005">
    <property type="entry name" value="TPR"/>
    <property type="match status" value="1"/>
</dbReference>
<dbReference type="GO" id="GO:0031297">
    <property type="term" value="P:replication fork processing"/>
    <property type="evidence" value="ECO:0000318"/>
    <property type="project" value="GO_Central"/>
</dbReference>
<keyword evidence="4" id="KW-0539">Nucleus</keyword>
<evidence type="ECO:0000256" key="2">
    <source>
        <dbReference type="ARBA" id="ARBA00022614"/>
    </source>
</evidence>
<keyword evidence="2" id="KW-0433">Leucine-rich repeat</keyword>
<dbReference type="OMA" id="RAMESEC"/>
<evidence type="ECO:0000256" key="3">
    <source>
        <dbReference type="ARBA" id="ARBA00022737"/>
    </source>
</evidence>
<evidence type="ECO:0000256" key="5">
    <source>
        <dbReference type="PROSITE-ProRule" id="PRU00023"/>
    </source>
</evidence>
<evidence type="ECO:0000313" key="9">
    <source>
        <dbReference type="Xenbase" id="XB-GENE-29088271"/>
    </source>
</evidence>
<dbReference type="Gene3D" id="1.25.40.20">
    <property type="entry name" value="Ankyrin repeat-containing domain"/>
    <property type="match status" value="1"/>
</dbReference>
<sequence>MRNKEHSQAIGCWESARKCARRMCHRQKESDCYSGIGQALLALGDLSTGKRSLKKSFLLGSRDLTDRDIVCRNLKYAIRGCRLEESLSELSEEDQQGALCLYEQLGDLYCKVGCYTRAIEKYRMQLNCAETLGRPERELAVIHVSLATIFTDLKDYRQAVEHYRAELDLGNRDLFEECKTWLKIAQCYEEDGRGHTDIQSCLSNALQCARRAGETVLQREVLTQLLALQEETGDPEYTQTKAMLQELLLDPGRVGSAVKEEQMEISEPLRESDLQLSDDDEDLEFYGIFAHDRRKVNRWNQRNKKGETPLHRACIRGKIDSVKNLLEMGHPLMKRDNSGWTPLHEAANHGHLDIVQLLLEKGANINDQGGHLCGGITPLHDALLNGRFYVAQLLILQGASVTLKNARGDTPLGSLREWLGTMELLNPETLKLYNETESLLMEAQASQEAAAPP</sequence>
<dbReference type="InterPro" id="IPR036770">
    <property type="entry name" value="Ankyrin_rpt-contain_sf"/>
</dbReference>
<evidence type="ECO:0000256" key="4">
    <source>
        <dbReference type="ARBA" id="ARBA00023242"/>
    </source>
</evidence>
<feature type="repeat" description="TPR" evidence="6">
    <location>
        <begin position="140"/>
        <end position="173"/>
    </location>
</feature>
<dbReference type="Proteomes" id="UP000008143">
    <property type="component" value="Chromosome 6"/>
</dbReference>
<keyword evidence="3" id="KW-0677">Repeat</keyword>
<evidence type="ECO:0000313" key="8">
    <source>
        <dbReference type="RefSeq" id="XP_031759979.1"/>
    </source>
</evidence>
<gene>
    <name evidence="9" type="primary">tonsl.2</name>
    <name evidence="8" type="synonym">LOC101735078</name>
</gene>
<dbReference type="Xenbase" id="XB-GENE-29088271">
    <property type="gene designation" value="tonsl.2"/>
</dbReference>
<dbReference type="SMART" id="SM00028">
    <property type="entry name" value="TPR"/>
    <property type="match status" value="3"/>
</dbReference>
<dbReference type="PROSITE" id="PS50088">
    <property type="entry name" value="ANK_REPEAT"/>
    <property type="match status" value="3"/>
</dbReference>
<organism evidence="7 8">
    <name type="scientific">Xenopus tropicalis</name>
    <name type="common">Western clawed frog</name>
    <name type="synonym">Silurana tropicalis</name>
    <dbReference type="NCBI Taxonomy" id="8364"/>
    <lineage>
        <taxon>Eukaryota</taxon>
        <taxon>Metazoa</taxon>
        <taxon>Chordata</taxon>
        <taxon>Craniata</taxon>
        <taxon>Vertebrata</taxon>
        <taxon>Euteleostomi</taxon>
        <taxon>Amphibia</taxon>
        <taxon>Batrachia</taxon>
        <taxon>Anura</taxon>
        <taxon>Pipoidea</taxon>
        <taxon>Pipidae</taxon>
        <taxon>Xenopodinae</taxon>
        <taxon>Xenopus</taxon>
        <taxon>Silurana</taxon>
    </lineage>
</organism>
<dbReference type="InterPro" id="IPR002110">
    <property type="entry name" value="Ankyrin_rpt"/>
</dbReference>
<dbReference type="SUPFAM" id="SSF48452">
    <property type="entry name" value="TPR-like"/>
    <property type="match status" value="1"/>
</dbReference>
<name>A0A8J1JQ26_XENTR</name>
<dbReference type="GO" id="GO:0000724">
    <property type="term" value="P:double-strand break repair via homologous recombination"/>
    <property type="evidence" value="ECO:0000318"/>
    <property type="project" value="GO_Central"/>
</dbReference>
<dbReference type="CTD" id="101735078"/>
<feature type="repeat" description="ANK" evidence="5">
    <location>
        <begin position="305"/>
        <end position="337"/>
    </location>
</feature>
<dbReference type="KEGG" id="xtr:101735078"/>
<dbReference type="PRINTS" id="PR01415">
    <property type="entry name" value="ANKYRIN"/>
</dbReference>
<reference evidence="8" key="1">
    <citation type="submission" date="2025-08" db="UniProtKB">
        <authorList>
            <consortium name="RefSeq"/>
        </authorList>
    </citation>
    <scope>IDENTIFICATION</scope>
    <source>
        <strain evidence="8">Nigerian</strain>
        <tissue evidence="8">Liver and blood</tissue>
    </source>
</reference>
<dbReference type="SUPFAM" id="SSF48403">
    <property type="entry name" value="Ankyrin repeat"/>
    <property type="match status" value="1"/>
</dbReference>
<dbReference type="GeneID" id="101735078"/>
<keyword evidence="6" id="KW-0802">TPR repeat</keyword>
<evidence type="ECO:0000313" key="7">
    <source>
        <dbReference type="Proteomes" id="UP000008143"/>
    </source>
</evidence>
<feature type="repeat" description="ANK" evidence="5">
    <location>
        <begin position="374"/>
        <end position="406"/>
    </location>
</feature>
<comment type="subcellular location">
    <subcellularLocation>
        <location evidence="1">Nucleus</location>
    </subcellularLocation>
</comment>
<evidence type="ECO:0000256" key="1">
    <source>
        <dbReference type="ARBA" id="ARBA00004123"/>
    </source>
</evidence>
<keyword evidence="5" id="KW-0040">ANK repeat</keyword>